<name>A0ABZ2ZV17_9MICC</name>
<evidence type="ECO:0000313" key="4">
    <source>
        <dbReference type="Proteomes" id="UP001448858"/>
    </source>
</evidence>
<protein>
    <submittedName>
        <fullName evidence="3">DUF3995 domain-containing protein</fullName>
    </submittedName>
</protein>
<evidence type="ECO:0000256" key="2">
    <source>
        <dbReference type="SAM" id="Phobius"/>
    </source>
</evidence>
<keyword evidence="2" id="KW-0812">Transmembrane</keyword>
<organism evidence="3 4">
    <name type="scientific">Arthrobacter citreus</name>
    <dbReference type="NCBI Taxonomy" id="1670"/>
    <lineage>
        <taxon>Bacteria</taxon>
        <taxon>Bacillati</taxon>
        <taxon>Actinomycetota</taxon>
        <taxon>Actinomycetes</taxon>
        <taxon>Micrococcales</taxon>
        <taxon>Micrococcaceae</taxon>
        <taxon>Arthrobacter</taxon>
    </lineage>
</organism>
<reference evidence="3 4" key="1">
    <citation type="submission" date="2024-04" db="EMBL/GenBank/DDBJ databases">
        <title>Arthrobacter sp. from Plains bison fecal sample.</title>
        <authorList>
            <person name="Ruzzini A."/>
        </authorList>
    </citation>
    <scope>NUCLEOTIDE SEQUENCE [LARGE SCALE GENOMIC DNA]</scope>
    <source>
        <strain evidence="3 4">EINP1</strain>
    </source>
</reference>
<proteinExistence type="predicted"/>
<evidence type="ECO:0000313" key="3">
    <source>
        <dbReference type="EMBL" id="WZP15979.1"/>
    </source>
</evidence>
<feature type="region of interest" description="Disordered" evidence="1">
    <location>
        <begin position="162"/>
        <end position="181"/>
    </location>
</feature>
<feature type="transmembrane region" description="Helical" evidence="2">
    <location>
        <begin position="12"/>
        <end position="34"/>
    </location>
</feature>
<keyword evidence="4" id="KW-1185">Reference proteome</keyword>
<keyword evidence="2" id="KW-1133">Transmembrane helix</keyword>
<feature type="transmembrane region" description="Helical" evidence="2">
    <location>
        <begin position="136"/>
        <end position="155"/>
    </location>
</feature>
<feature type="transmembrane region" description="Helical" evidence="2">
    <location>
        <begin position="54"/>
        <end position="81"/>
    </location>
</feature>
<sequence>MMGSLRHEGATRVCVWTACAAGVVHALFSLYWAIGGSWLLDTVGPDAVRMSADARLLTGLGLGLVAAAKTAAAVVPVNMAYGRLRREKLWRGLSWAGALLLVLYGGANTVVGNAVLAGLVSPDGGYDRAAMAGHSWLWDPLFLLWGLALLGYLLLSGPAQTGSGLAPSTGPSRPRGPKLQS</sequence>
<dbReference type="InterPro" id="IPR025058">
    <property type="entry name" value="DUF3995"/>
</dbReference>
<evidence type="ECO:0000256" key="1">
    <source>
        <dbReference type="SAM" id="MobiDB-lite"/>
    </source>
</evidence>
<gene>
    <name evidence="3" type="ORF">AAE021_17865</name>
</gene>
<dbReference type="RefSeq" id="WP_342023626.1">
    <property type="nucleotide sequence ID" value="NZ_CP151657.1"/>
</dbReference>
<dbReference type="EMBL" id="CP151657">
    <property type="protein sequence ID" value="WZP15979.1"/>
    <property type="molecule type" value="Genomic_DNA"/>
</dbReference>
<dbReference type="Proteomes" id="UP001448858">
    <property type="component" value="Chromosome"/>
</dbReference>
<keyword evidence="2" id="KW-0472">Membrane</keyword>
<accession>A0ABZ2ZV17</accession>
<feature type="transmembrane region" description="Helical" evidence="2">
    <location>
        <begin position="93"/>
        <end position="116"/>
    </location>
</feature>
<dbReference type="Pfam" id="PF13160">
    <property type="entry name" value="DUF3995"/>
    <property type="match status" value="1"/>
</dbReference>